<sequence length="585" mass="65048">MGGSAQNKRIAIIGVSTFLLVAMVVAVTVSVNYNKGGSDDDPKGGDKSHVASSVKAVKTLCAPTEYKKECEDSLSQNAGNTTDPRELIKIAFNVTINRIGEGLEKTHLMQEVENDPMTKEALDTCKQLMNLSIAEFTRSIDKFSRFDLNNIDNILTSLKVWLSGAITYQETCLDAFQNTTTEAGQKMQDALQTAMHMSSNGLAIITELSKTLDEMHVSKPGRRLLEDVADLPVLGHDDFELPEWVDERVGFRKLLRITGRKLMAHIVVAKDGSGNFTSIGEALKHVPTKNLKPFVIYIKEGVYNEYVEVERSMTHVVMIGDGGKKTRITGNKNFIDGVGTYRTATVAVLGDYFVAIGIGFENSAGAEKHQAVALRVQADKSIFYKCRMDGFQDTLYAHAMRQFYRDCIISGTIDFVFGDAVAVLQNCTFVVRKPLENQQCIVTAQGRKEKNQPSGIIIQGGSIVSDPKYYPVRFDNKAYLARPWKNFSRTIFMDTYIGDLITPDGYMPWQTLEGLSGMDTCFYAEVNNRGPGSDKSKRVQWEGIKTLTSDDAKKFLPSIFFRGDDWIKVTRVPYYPGVASPTHRN</sequence>
<feature type="signal peptide" evidence="14">
    <location>
        <begin position="1"/>
        <end position="26"/>
    </location>
</feature>
<dbReference type="InterPro" id="IPR018040">
    <property type="entry name" value="Pectinesterase_Tyr_AS"/>
</dbReference>
<evidence type="ECO:0000256" key="3">
    <source>
        <dbReference type="ARBA" id="ARBA00006027"/>
    </source>
</evidence>
<comment type="subcellular location">
    <subcellularLocation>
        <location evidence="1 14">Secreted</location>
        <location evidence="1 14">Cell wall</location>
    </subcellularLocation>
</comment>
<keyword evidence="16" id="KW-1185">Reference proteome</keyword>
<keyword evidence="9" id="KW-1015">Disulfide bond</keyword>
<dbReference type="Proteomes" id="UP000694853">
    <property type="component" value="Unplaced"/>
</dbReference>
<dbReference type="SMART" id="SM00856">
    <property type="entry name" value="PMEI"/>
    <property type="match status" value="1"/>
</dbReference>
<name>A0A8B8L033_ABRPR</name>
<dbReference type="KEGG" id="aprc:113861112"/>
<dbReference type="GO" id="GO:0042545">
    <property type="term" value="P:cell wall modification"/>
    <property type="evidence" value="ECO:0007669"/>
    <property type="project" value="UniProtKB-UniRule"/>
</dbReference>
<dbReference type="UniPathway" id="UPA00545">
    <property type="reaction ID" value="UER00823"/>
</dbReference>
<keyword evidence="14" id="KW-0964">Secreted</keyword>
<evidence type="ECO:0000256" key="7">
    <source>
        <dbReference type="ARBA" id="ARBA00022801"/>
    </source>
</evidence>
<dbReference type="GO" id="GO:0030599">
    <property type="term" value="F:pectinesterase activity"/>
    <property type="evidence" value="ECO:0007669"/>
    <property type="project" value="UniProtKB-UniRule"/>
</dbReference>
<dbReference type="Gene3D" id="1.20.140.40">
    <property type="entry name" value="Invertase/pectin methylesterase inhibitor family protein"/>
    <property type="match status" value="1"/>
</dbReference>
<dbReference type="RefSeq" id="XP_027349532.1">
    <property type="nucleotide sequence ID" value="XM_027493731.1"/>
</dbReference>
<dbReference type="InterPro" id="IPR011050">
    <property type="entry name" value="Pectin_lyase_fold/virulence"/>
</dbReference>
<evidence type="ECO:0000256" key="9">
    <source>
        <dbReference type="ARBA" id="ARBA00023157"/>
    </source>
</evidence>
<gene>
    <name evidence="17" type="primary">LOC113861112</name>
</gene>
<dbReference type="PROSITE" id="PS00503">
    <property type="entry name" value="PECTINESTERASE_2"/>
    <property type="match status" value="1"/>
</dbReference>
<evidence type="ECO:0000256" key="8">
    <source>
        <dbReference type="ARBA" id="ARBA00023085"/>
    </source>
</evidence>
<comment type="pathway">
    <text evidence="2 14">Glycan metabolism; pectin degradation; 2-dehydro-3-deoxy-D-gluconate from pectin: step 1/5.</text>
</comment>
<protein>
    <recommendedName>
        <fullName evidence="5 14">Pectinesterase</fullName>
        <ecNumber evidence="5 14">3.1.1.11</ecNumber>
    </recommendedName>
</protein>
<evidence type="ECO:0000313" key="17">
    <source>
        <dbReference type="RefSeq" id="XP_027349532.1"/>
    </source>
</evidence>
<evidence type="ECO:0000256" key="1">
    <source>
        <dbReference type="ARBA" id="ARBA00004191"/>
    </source>
</evidence>
<evidence type="ECO:0000313" key="16">
    <source>
        <dbReference type="Proteomes" id="UP000694853"/>
    </source>
</evidence>
<evidence type="ECO:0000256" key="2">
    <source>
        <dbReference type="ARBA" id="ARBA00005184"/>
    </source>
</evidence>
<reference evidence="17" key="2">
    <citation type="submission" date="2025-08" db="UniProtKB">
        <authorList>
            <consortium name="RefSeq"/>
        </authorList>
    </citation>
    <scope>IDENTIFICATION</scope>
    <source>
        <tissue evidence="17">Young leaves</tissue>
    </source>
</reference>
<comment type="catalytic activity">
    <reaction evidence="11 14">
        <text>[(1-&gt;4)-alpha-D-galacturonosyl methyl ester](n) + n H2O = [(1-&gt;4)-alpha-D-galacturonosyl](n) + n methanol + n H(+)</text>
        <dbReference type="Rhea" id="RHEA:22380"/>
        <dbReference type="Rhea" id="RHEA-COMP:14570"/>
        <dbReference type="Rhea" id="RHEA-COMP:14573"/>
        <dbReference type="ChEBI" id="CHEBI:15377"/>
        <dbReference type="ChEBI" id="CHEBI:15378"/>
        <dbReference type="ChEBI" id="CHEBI:17790"/>
        <dbReference type="ChEBI" id="CHEBI:140522"/>
        <dbReference type="ChEBI" id="CHEBI:140523"/>
        <dbReference type="EC" id="3.1.1.11"/>
    </reaction>
</comment>
<dbReference type="CDD" id="cd15798">
    <property type="entry name" value="PMEI-like_3"/>
    <property type="match status" value="1"/>
</dbReference>
<dbReference type="PANTHER" id="PTHR31707">
    <property type="entry name" value="PECTINESTERASE"/>
    <property type="match status" value="1"/>
</dbReference>
<evidence type="ECO:0000256" key="13">
    <source>
        <dbReference type="PROSITE-ProRule" id="PRU10040"/>
    </source>
</evidence>
<evidence type="ECO:0000256" key="5">
    <source>
        <dbReference type="ARBA" id="ARBA00013229"/>
    </source>
</evidence>
<organism evidence="16 17">
    <name type="scientific">Abrus precatorius</name>
    <name type="common">Indian licorice</name>
    <name type="synonym">Glycine abrus</name>
    <dbReference type="NCBI Taxonomy" id="3816"/>
    <lineage>
        <taxon>Eukaryota</taxon>
        <taxon>Viridiplantae</taxon>
        <taxon>Streptophyta</taxon>
        <taxon>Embryophyta</taxon>
        <taxon>Tracheophyta</taxon>
        <taxon>Spermatophyta</taxon>
        <taxon>Magnoliopsida</taxon>
        <taxon>eudicotyledons</taxon>
        <taxon>Gunneridae</taxon>
        <taxon>Pentapetalae</taxon>
        <taxon>rosids</taxon>
        <taxon>fabids</taxon>
        <taxon>Fabales</taxon>
        <taxon>Fabaceae</taxon>
        <taxon>Papilionoideae</taxon>
        <taxon>50 kb inversion clade</taxon>
        <taxon>NPAAA clade</taxon>
        <taxon>indigoferoid/millettioid clade</taxon>
        <taxon>Abreae</taxon>
        <taxon>Abrus</taxon>
    </lineage>
</organism>
<evidence type="ECO:0000256" key="6">
    <source>
        <dbReference type="ARBA" id="ARBA00022512"/>
    </source>
</evidence>
<dbReference type="SUPFAM" id="SSF101148">
    <property type="entry name" value="Plant invertase/pectin methylesterase inhibitor"/>
    <property type="match status" value="1"/>
</dbReference>
<dbReference type="InterPro" id="IPR033131">
    <property type="entry name" value="Pectinesterase_Asp_AS"/>
</dbReference>
<dbReference type="Gene3D" id="2.160.20.10">
    <property type="entry name" value="Single-stranded right-handed beta-helix, Pectin lyase-like"/>
    <property type="match status" value="1"/>
</dbReference>
<dbReference type="InterPro" id="IPR012334">
    <property type="entry name" value="Pectin_lyas_fold"/>
</dbReference>
<dbReference type="NCBIfam" id="TIGR01614">
    <property type="entry name" value="PME_inhib"/>
    <property type="match status" value="1"/>
</dbReference>
<evidence type="ECO:0000256" key="10">
    <source>
        <dbReference type="ARBA" id="ARBA00023180"/>
    </source>
</evidence>
<accession>A0A8B8L033</accession>
<keyword evidence="8 14" id="KW-0063">Aspartyl esterase</keyword>
<dbReference type="SUPFAM" id="SSF51126">
    <property type="entry name" value="Pectin lyase-like"/>
    <property type="match status" value="1"/>
</dbReference>
<dbReference type="EC" id="3.1.1.11" evidence="5 14"/>
<dbReference type="GO" id="GO:0004857">
    <property type="term" value="F:enzyme inhibitor activity"/>
    <property type="evidence" value="ECO:0007669"/>
    <property type="project" value="InterPro"/>
</dbReference>
<dbReference type="PROSITE" id="PS00800">
    <property type="entry name" value="PECTINESTERASE_1"/>
    <property type="match status" value="1"/>
</dbReference>
<dbReference type="GeneID" id="113861112"/>
<dbReference type="InterPro" id="IPR006501">
    <property type="entry name" value="Pectinesterase_inhib_dom"/>
</dbReference>
<comment type="function">
    <text evidence="12 14">Acts in the modification of cell walls via demethylesterification of cell wall pectin.</text>
</comment>
<keyword evidence="7 14" id="KW-0378">Hydrolase</keyword>
<reference evidence="16" key="1">
    <citation type="journal article" date="2019" name="Toxins">
        <title>Detection of Abrin-Like and Prepropulchellin-Like Toxin Genes and Transcripts Using Whole Genome Sequencing and Full-Length Transcript Sequencing of Abrus precatorius.</title>
        <authorList>
            <person name="Hovde B.T."/>
            <person name="Daligault H.E."/>
            <person name="Hanschen E.R."/>
            <person name="Kunde Y.A."/>
            <person name="Johnson M.B."/>
            <person name="Starkenburg S.R."/>
            <person name="Johnson S.L."/>
        </authorList>
    </citation>
    <scope>NUCLEOTIDE SEQUENCE [LARGE SCALE GENOMIC DNA]</scope>
</reference>
<evidence type="ECO:0000256" key="4">
    <source>
        <dbReference type="ARBA" id="ARBA00007786"/>
    </source>
</evidence>
<evidence type="ECO:0000256" key="11">
    <source>
        <dbReference type="ARBA" id="ARBA00047928"/>
    </source>
</evidence>
<keyword evidence="6 14" id="KW-0134">Cell wall</keyword>
<dbReference type="Pfam" id="PF04043">
    <property type="entry name" value="PMEI"/>
    <property type="match status" value="1"/>
</dbReference>
<dbReference type="GO" id="GO:0045490">
    <property type="term" value="P:pectin catabolic process"/>
    <property type="evidence" value="ECO:0007669"/>
    <property type="project" value="UniProtKB-UniRule"/>
</dbReference>
<feature type="domain" description="Pectinesterase inhibitor" evidence="15">
    <location>
        <begin position="52"/>
        <end position="204"/>
    </location>
</feature>
<proteinExistence type="inferred from homology"/>
<dbReference type="FunFam" id="1.20.140.40:FF:000001">
    <property type="entry name" value="Pectinesterase"/>
    <property type="match status" value="1"/>
</dbReference>
<comment type="similarity">
    <text evidence="4">In the C-terminal section; belongs to the pectinesterase family.</text>
</comment>
<dbReference type="Pfam" id="PF01095">
    <property type="entry name" value="Pectinesterase"/>
    <property type="match status" value="1"/>
</dbReference>
<keyword evidence="14" id="KW-0732">Signal</keyword>
<dbReference type="FunFam" id="2.160.20.10:FF:000001">
    <property type="entry name" value="Pectinesterase"/>
    <property type="match status" value="1"/>
</dbReference>
<dbReference type="AlphaFoldDB" id="A0A8B8L033"/>
<keyword evidence="10" id="KW-0325">Glycoprotein</keyword>
<evidence type="ECO:0000256" key="14">
    <source>
        <dbReference type="RuleBase" id="RU000589"/>
    </source>
</evidence>
<feature type="active site" evidence="13">
    <location>
        <position position="414"/>
    </location>
</feature>
<dbReference type="InterPro" id="IPR035513">
    <property type="entry name" value="Invertase/methylesterase_inhib"/>
</dbReference>
<evidence type="ECO:0000256" key="12">
    <source>
        <dbReference type="ARBA" id="ARBA00057335"/>
    </source>
</evidence>
<comment type="similarity">
    <text evidence="3">In the N-terminal section; belongs to the PMEI family.</text>
</comment>
<keyword evidence="14" id="KW-0961">Cell wall biogenesis/degradation</keyword>
<dbReference type="OrthoDB" id="2019149at2759"/>
<evidence type="ECO:0000259" key="15">
    <source>
        <dbReference type="SMART" id="SM00856"/>
    </source>
</evidence>
<dbReference type="InterPro" id="IPR000070">
    <property type="entry name" value="Pectinesterase_cat"/>
</dbReference>
<feature type="chain" id="PRO_5034589135" description="Pectinesterase" evidence="14">
    <location>
        <begin position="27"/>
        <end position="585"/>
    </location>
</feature>